<dbReference type="InterPro" id="IPR049704">
    <property type="entry name" value="Aminotrans_3_PPA_site"/>
</dbReference>
<organism evidence="7 8">
    <name type="scientific">Kaustia mangrovi</name>
    <dbReference type="NCBI Taxonomy" id="2593653"/>
    <lineage>
        <taxon>Bacteria</taxon>
        <taxon>Pseudomonadati</taxon>
        <taxon>Pseudomonadota</taxon>
        <taxon>Alphaproteobacteria</taxon>
        <taxon>Hyphomicrobiales</taxon>
        <taxon>Parvibaculaceae</taxon>
        <taxon>Kaustia</taxon>
    </lineage>
</organism>
<sequence>MAQPATTLDATVDNISGRELDAHWMPFTANRAFKADPKIVTGADGMYFRNASGGRVLDGSSGLFTSAAGHCRKEIADAVDRQLRELDYAPSFMRGHPKSFELAKRIAALTPPGINRVFFVNSGSEAVDTAMKICLAYQRARGRGTRTLFVSRERAYHGVNFGGVALSGMQKNREAFGFGLPTVAHMRHTWLAENKFTKGQPEHGAELAEDLERMVALYGADNIAACFVEPIAGSCGVLVPPSGYLERLREICDRHGILLVFDEVICGFGRTGKAFAAQSFGVTPDVMTMAKAITNGAQPMGAVAVRQEVYDTVTESASDGAVEFFHGYTFSAHPAACAASLAALDIYEGEGLFERARAMSARFLDAIFGLADLPVVTDIRGYGLIAGIDFALANRPGLRGNEIQARLFDAGLHVKATGDCAIVAPAFIVEDSHIDEMCSVLRDVLKSY</sequence>
<dbReference type="AlphaFoldDB" id="A0A7S8C1R4"/>
<keyword evidence="3 7" id="KW-0032">Aminotransferase</keyword>
<comment type="cofactor">
    <cofactor evidence="1">
        <name>pyridoxal 5'-phosphate</name>
        <dbReference type="ChEBI" id="CHEBI:597326"/>
    </cofactor>
</comment>
<protein>
    <submittedName>
        <fullName evidence="7">Aminotransferase class III-fold pyridoxal phosphate-dependent enzyme</fullName>
    </submittedName>
</protein>
<evidence type="ECO:0000256" key="4">
    <source>
        <dbReference type="ARBA" id="ARBA00022679"/>
    </source>
</evidence>
<dbReference type="Pfam" id="PF00202">
    <property type="entry name" value="Aminotran_3"/>
    <property type="match status" value="1"/>
</dbReference>
<dbReference type="SUPFAM" id="SSF53383">
    <property type="entry name" value="PLP-dependent transferases"/>
    <property type="match status" value="1"/>
</dbReference>
<proteinExistence type="inferred from homology"/>
<dbReference type="FunFam" id="3.40.640.10:FF:000014">
    <property type="entry name" value="Adenosylmethionine-8-amino-7-oxononanoate aminotransferase, probable"/>
    <property type="match status" value="1"/>
</dbReference>
<evidence type="ECO:0000313" key="8">
    <source>
        <dbReference type="Proteomes" id="UP000593594"/>
    </source>
</evidence>
<evidence type="ECO:0000256" key="2">
    <source>
        <dbReference type="ARBA" id="ARBA00008954"/>
    </source>
</evidence>
<dbReference type="KEGG" id="kmn:HW532_02950"/>
<keyword evidence="4 7" id="KW-0808">Transferase</keyword>
<keyword evidence="5 6" id="KW-0663">Pyridoxal phosphate</keyword>
<dbReference type="GO" id="GO:0008483">
    <property type="term" value="F:transaminase activity"/>
    <property type="evidence" value="ECO:0007669"/>
    <property type="project" value="UniProtKB-KW"/>
</dbReference>
<dbReference type="InterPro" id="IPR005814">
    <property type="entry name" value="Aminotrans_3"/>
</dbReference>
<dbReference type="RefSeq" id="WP_213162989.1">
    <property type="nucleotide sequence ID" value="NZ_CP058214.1"/>
</dbReference>
<dbReference type="Gene3D" id="3.40.640.10">
    <property type="entry name" value="Type I PLP-dependent aspartate aminotransferase-like (Major domain)"/>
    <property type="match status" value="1"/>
</dbReference>
<gene>
    <name evidence="7" type="ORF">HW532_02950</name>
</gene>
<evidence type="ECO:0000313" key="7">
    <source>
        <dbReference type="EMBL" id="QPC41763.1"/>
    </source>
</evidence>
<dbReference type="EMBL" id="CP058214">
    <property type="protein sequence ID" value="QPC41763.1"/>
    <property type="molecule type" value="Genomic_DNA"/>
</dbReference>
<dbReference type="InterPro" id="IPR015422">
    <property type="entry name" value="PyrdxlP-dep_Trfase_small"/>
</dbReference>
<dbReference type="GO" id="GO:0030170">
    <property type="term" value="F:pyridoxal phosphate binding"/>
    <property type="evidence" value="ECO:0007669"/>
    <property type="project" value="InterPro"/>
</dbReference>
<dbReference type="PANTHER" id="PTHR43094">
    <property type="entry name" value="AMINOTRANSFERASE"/>
    <property type="match status" value="1"/>
</dbReference>
<dbReference type="InterPro" id="IPR015424">
    <property type="entry name" value="PyrdxlP-dep_Trfase"/>
</dbReference>
<reference evidence="7 8" key="1">
    <citation type="submission" date="2020-06" db="EMBL/GenBank/DDBJ databases">
        <title>Genome sequence of 2 isolates from Red Sea Mangroves.</title>
        <authorList>
            <person name="Sefrji F."/>
            <person name="Michoud G."/>
            <person name="Merlino G."/>
            <person name="Daffonchio D."/>
        </authorList>
    </citation>
    <scope>NUCLEOTIDE SEQUENCE [LARGE SCALE GENOMIC DNA]</scope>
    <source>
        <strain evidence="7 8">R1DC25</strain>
    </source>
</reference>
<accession>A0A7S8C1R4</accession>
<evidence type="ECO:0000256" key="5">
    <source>
        <dbReference type="ARBA" id="ARBA00022898"/>
    </source>
</evidence>
<dbReference type="Proteomes" id="UP000593594">
    <property type="component" value="Chromosome"/>
</dbReference>
<dbReference type="InterPro" id="IPR015421">
    <property type="entry name" value="PyrdxlP-dep_Trfase_major"/>
</dbReference>
<evidence type="ECO:0000256" key="1">
    <source>
        <dbReference type="ARBA" id="ARBA00001933"/>
    </source>
</evidence>
<evidence type="ECO:0000256" key="6">
    <source>
        <dbReference type="RuleBase" id="RU003560"/>
    </source>
</evidence>
<name>A0A7S8C1R4_9HYPH</name>
<dbReference type="Gene3D" id="3.90.1150.10">
    <property type="entry name" value="Aspartate Aminotransferase, domain 1"/>
    <property type="match status" value="1"/>
</dbReference>
<evidence type="ECO:0000256" key="3">
    <source>
        <dbReference type="ARBA" id="ARBA00022576"/>
    </source>
</evidence>
<dbReference type="CDD" id="cd00610">
    <property type="entry name" value="OAT_like"/>
    <property type="match status" value="1"/>
</dbReference>
<comment type="similarity">
    <text evidence="2 6">Belongs to the class-III pyridoxal-phosphate-dependent aminotransferase family.</text>
</comment>
<keyword evidence="8" id="KW-1185">Reference proteome</keyword>
<dbReference type="PROSITE" id="PS00600">
    <property type="entry name" value="AA_TRANSFER_CLASS_3"/>
    <property type="match status" value="1"/>
</dbReference>
<dbReference type="PANTHER" id="PTHR43094:SF1">
    <property type="entry name" value="AMINOTRANSFERASE CLASS-III"/>
    <property type="match status" value="1"/>
</dbReference>